<gene>
    <name evidence="1" type="ORF">ILYODFUR_037454</name>
</gene>
<sequence>MLVWSSIDYESFDLVVSDRFPAFKLFREWPCGAKVHLRALPVQICASVASSRETRGKWQQNFFFSGGCIIPVTSELRCLLSCACQTVQPKWMTPTSKITVVAVP</sequence>
<reference evidence="1 2" key="1">
    <citation type="submission" date="2021-06" db="EMBL/GenBank/DDBJ databases">
        <authorList>
            <person name="Palmer J.M."/>
        </authorList>
    </citation>
    <scope>NUCLEOTIDE SEQUENCE [LARGE SCALE GENOMIC DNA]</scope>
    <source>
        <strain evidence="2">if_2019</strain>
        <tissue evidence="1">Muscle</tissue>
    </source>
</reference>
<evidence type="ECO:0000313" key="2">
    <source>
        <dbReference type="Proteomes" id="UP001482620"/>
    </source>
</evidence>
<proteinExistence type="predicted"/>
<accession>A0ABV0TRC1</accession>
<comment type="caution">
    <text evidence="1">The sequence shown here is derived from an EMBL/GenBank/DDBJ whole genome shotgun (WGS) entry which is preliminary data.</text>
</comment>
<dbReference type="EMBL" id="JAHRIQ010043046">
    <property type="protein sequence ID" value="MEQ2235031.1"/>
    <property type="molecule type" value="Genomic_DNA"/>
</dbReference>
<name>A0ABV0TRC1_9TELE</name>
<dbReference type="Proteomes" id="UP001482620">
    <property type="component" value="Unassembled WGS sequence"/>
</dbReference>
<keyword evidence="2" id="KW-1185">Reference proteome</keyword>
<evidence type="ECO:0000313" key="1">
    <source>
        <dbReference type="EMBL" id="MEQ2235031.1"/>
    </source>
</evidence>
<protein>
    <submittedName>
        <fullName evidence="1">Uncharacterized protein</fullName>
    </submittedName>
</protein>
<organism evidence="1 2">
    <name type="scientific">Ilyodon furcidens</name>
    <name type="common">goldbreast splitfin</name>
    <dbReference type="NCBI Taxonomy" id="33524"/>
    <lineage>
        <taxon>Eukaryota</taxon>
        <taxon>Metazoa</taxon>
        <taxon>Chordata</taxon>
        <taxon>Craniata</taxon>
        <taxon>Vertebrata</taxon>
        <taxon>Euteleostomi</taxon>
        <taxon>Actinopterygii</taxon>
        <taxon>Neopterygii</taxon>
        <taxon>Teleostei</taxon>
        <taxon>Neoteleostei</taxon>
        <taxon>Acanthomorphata</taxon>
        <taxon>Ovalentaria</taxon>
        <taxon>Atherinomorphae</taxon>
        <taxon>Cyprinodontiformes</taxon>
        <taxon>Goodeidae</taxon>
        <taxon>Ilyodon</taxon>
    </lineage>
</organism>